<proteinExistence type="predicted"/>
<accession>A0A165MNF5</accession>
<dbReference type="InParanoid" id="A0A165MNF5"/>
<dbReference type="InterPro" id="IPR040976">
    <property type="entry name" value="Pkinase_fungal"/>
</dbReference>
<organism evidence="2 3">
    <name type="scientific">Neolentinus lepideus HHB14362 ss-1</name>
    <dbReference type="NCBI Taxonomy" id="1314782"/>
    <lineage>
        <taxon>Eukaryota</taxon>
        <taxon>Fungi</taxon>
        <taxon>Dikarya</taxon>
        <taxon>Basidiomycota</taxon>
        <taxon>Agaricomycotina</taxon>
        <taxon>Agaricomycetes</taxon>
        <taxon>Gloeophyllales</taxon>
        <taxon>Gloeophyllaceae</taxon>
        <taxon>Neolentinus</taxon>
    </lineage>
</organism>
<dbReference type="OrthoDB" id="2739948at2759"/>
<name>A0A165MNF5_9AGAM</name>
<evidence type="ECO:0000313" key="2">
    <source>
        <dbReference type="EMBL" id="KZT18564.1"/>
    </source>
</evidence>
<evidence type="ECO:0000259" key="1">
    <source>
        <dbReference type="Pfam" id="PF17667"/>
    </source>
</evidence>
<keyword evidence="3" id="KW-1185">Reference proteome</keyword>
<dbReference type="Pfam" id="PF17667">
    <property type="entry name" value="Pkinase_fungal"/>
    <property type="match status" value="1"/>
</dbReference>
<sequence>MKVYISEFELVHIKHSDHRLYAGIEGSSCVHGPVDIDTFFGDVFNGGLKFPSIRIPKLARIRRNLAKVKPEGPDGKLSEERMYEPLVKACNSITQEYPGKALPISFHDWAQKRPQESNVSNRSLRGIPDISIIHKGHRLRKNVEYGDQYWGRGVGFIEVKAKEDQDPFYQYDGTKELNDEQKENWCQLQEYAVIAFRSIPRCYLLGIGVFGDKARLYRWDRSSGLMSVPIDYKTDPMPLLHFIAGMALYGNSGMDDTVDRSILSSAEVKLIEREYARAVSSGILQNSRRSWRVAHVPRLRTATLL</sequence>
<evidence type="ECO:0000313" key="3">
    <source>
        <dbReference type="Proteomes" id="UP000076761"/>
    </source>
</evidence>
<dbReference type="Proteomes" id="UP000076761">
    <property type="component" value="Unassembled WGS sequence"/>
</dbReference>
<dbReference type="EMBL" id="KV425672">
    <property type="protein sequence ID" value="KZT18564.1"/>
    <property type="molecule type" value="Genomic_DNA"/>
</dbReference>
<feature type="domain" description="Fungal-type protein kinase" evidence="1">
    <location>
        <begin position="177"/>
        <end position="258"/>
    </location>
</feature>
<reference evidence="2 3" key="1">
    <citation type="journal article" date="2016" name="Mol. Biol. Evol.">
        <title>Comparative Genomics of Early-Diverging Mushroom-Forming Fungi Provides Insights into the Origins of Lignocellulose Decay Capabilities.</title>
        <authorList>
            <person name="Nagy L.G."/>
            <person name="Riley R."/>
            <person name="Tritt A."/>
            <person name="Adam C."/>
            <person name="Daum C."/>
            <person name="Floudas D."/>
            <person name="Sun H."/>
            <person name="Yadav J.S."/>
            <person name="Pangilinan J."/>
            <person name="Larsson K.H."/>
            <person name="Matsuura K."/>
            <person name="Barry K."/>
            <person name="Labutti K."/>
            <person name="Kuo R."/>
            <person name="Ohm R.A."/>
            <person name="Bhattacharya S.S."/>
            <person name="Shirouzu T."/>
            <person name="Yoshinaga Y."/>
            <person name="Martin F.M."/>
            <person name="Grigoriev I.V."/>
            <person name="Hibbett D.S."/>
        </authorList>
    </citation>
    <scope>NUCLEOTIDE SEQUENCE [LARGE SCALE GENOMIC DNA]</scope>
    <source>
        <strain evidence="2 3">HHB14362 ss-1</strain>
    </source>
</reference>
<dbReference type="STRING" id="1314782.A0A165MNF5"/>
<gene>
    <name evidence="2" type="ORF">NEOLEDRAFT_149412</name>
</gene>
<protein>
    <recommendedName>
        <fullName evidence="1">Fungal-type protein kinase domain-containing protein</fullName>
    </recommendedName>
</protein>
<dbReference type="AlphaFoldDB" id="A0A165MNF5"/>